<protein>
    <submittedName>
        <fullName evidence="2">Uncharacterized protein</fullName>
    </submittedName>
</protein>
<evidence type="ECO:0000313" key="2">
    <source>
        <dbReference type="EMBL" id="PZC72145.1"/>
    </source>
</evidence>
<feature type="coiled-coil region" evidence="1">
    <location>
        <begin position="67"/>
        <end position="127"/>
    </location>
</feature>
<name>A0A2W1BE90_HELAM</name>
<dbReference type="OrthoDB" id="2133912at2759"/>
<sequence>MSCYSKEKMDRNDQNNLCKSHSVRSDRELYRICPSKLSKRELEDLYFSLLENNIELKRTINGQQDKIRGLSTKVQRMNATQKNLQNKEVKDCCIGTKAIINEQKESITELKRANQRMADRIQMLNMRLCSAKQFFKKPAQPSTSRCLRCAANGGTCTPKKHNCLDKANEPAVMKVSTSTQVDERSITMKAAQTETSEDEIKEPSGQTCDENKCRSLMEELKLKIVHLQDELFTVHEEYASRITRLEGEVCDVRRENTRVTAQRKASEHELHNLLQRNTEILATCRNTHSRCAELAAQLSIERRKVAELETQLKASNMSDKVNKTIEDHLTTRNVSHVLFNVATDIQCALCMVVQGKLSRTW</sequence>
<dbReference type="AlphaFoldDB" id="A0A2W1BE90"/>
<dbReference type="PANTHER" id="PTHR14240">
    <property type="entry name" value="RETINITIS PIGMENTOSA GTPASE REGULATOR-INTERACTING PROTEIN"/>
    <property type="match status" value="1"/>
</dbReference>
<gene>
    <name evidence="2" type="primary">HaOG211823</name>
    <name evidence="2" type="ORF">B5X24_HaOG211823</name>
</gene>
<evidence type="ECO:0000256" key="1">
    <source>
        <dbReference type="SAM" id="Coils"/>
    </source>
</evidence>
<dbReference type="InterPro" id="IPR031139">
    <property type="entry name" value="RPGRIP1_fam"/>
</dbReference>
<dbReference type="Proteomes" id="UP000249218">
    <property type="component" value="Unassembled WGS sequence"/>
</dbReference>
<dbReference type="EMBL" id="KZ150214">
    <property type="protein sequence ID" value="PZC72145.1"/>
    <property type="molecule type" value="Genomic_DNA"/>
</dbReference>
<keyword evidence="3" id="KW-1185">Reference proteome</keyword>
<proteinExistence type="predicted"/>
<keyword evidence="1" id="KW-0175">Coiled coil</keyword>
<evidence type="ECO:0000313" key="3">
    <source>
        <dbReference type="Proteomes" id="UP000249218"/>
    </source>
</evidence>
<accession>A0A2W1BE90</accession>
<reference evidence="2 3" key="1">
    <citation type="journal article" date="2017" name="BMC Biol.">
        <title>Genomic innovations, transcriptional plasticity and gene loss underlying the evolution and divergence of two highly polyphagous and invasive Helicoverpa pest species.</title>
        <authorList>
            <person name="Pearce S.L."/>
            <person name="Clarke D.F."/>
            <person name="East P.D."/>
            <person name="Elfekih S."/>
            <person name="Gordon K.H."/>
            <person name="Jermiin L.S."/>
            <person name="McGaughran A."/>
            <person name="Oakeshott J.G."/>
            <person name="Papanikolaou A."/>
            <person name="Perera O.P."/>
            <person name="Rane R.V."/>
            <person name="Richards S."/>
            <person name="Tay W.T."/>
            <person name="Walsh T.K."/>
            <person name="Anderson A."/>
            <person name="Anderson C.J."/>
            <person name="Asgari S."/>
            <person name="Board P.G."/>
            <person name="Bretschneider A."/>
            <person name="Campbell P.M."/>
            <person name="Chertemps T."/>
            <person name="Christeller J.T."/>
            <person name="Coppin C.W."/>
            <person name="Downes S.J."/>
            <person name="Duan G."/>
            <person name="Farnsworth C.A."/>
            <person name="Good R.T."/>
            <person name="Han L.B."/>
            <person name="Han Y.C."/>
            <person name="Hatje K."/>
            <person name="Horne I."/>
            <person name="Huang Y.P."/>
            <person name="Hughes D.S."/>
            <person name="Jacquin-Joly E."/>
            <person name="James W."/>
            <person name="Jhangiani S."/>
            <person name="Kollmar M."/>
            <person name="Kuwar S.S."/>
            <person name="Li S."/>
            <person name="Liu N.Y."/>
            <person name="Maibeche M.T."/>
            <person name="Miller J.R."/>
            <person name="Montagne N."/>
            <person name="Perry T."/>
            <person name="Qu J."/>
            <person name="Song S.V."/>
            <person name="Sutton G.G."/>
            <person name="Vogel H."/>
            <person name="Walenz B.P."/>
            <person name="Xu W."/>
            <person name="Zhang H.J."/>
            <person name="Zou Z."/>
            <person name="Batterham P."/>
            <person name="Edwards O.R."/>
            <person name="Feyereisen R."/>
            <person name="Gibbs R.A."/>
            <person name="Heckel D.G."/>
            <person name="McGrath A."/>
            <person name="Robin C."/>
            <person name="Scherer S.E."/>
            <person name="Worley K.C."/>
            <person name="Wu Y.D."/>
        </authorList>
    </citation>
    <scope>NUCLEOTIDE SEQUENCE [LARGE SCALE GENOMIC DNA]</scope>
    <source>
        <strain evidence="2">Harm_GR_Male_#8</strain>
        <tissue evidence="2">Whole organism</tissue>
    </source>
</reference>
<organism evidence="2 3">
    <name type="scientific">Helicoverpa armigera</name>
    <name type="common">Cotton bollworm</name>
    <name type="synonym">Heliothis armigera</name>
    <dbReference type="NCBI Taxonomy" id="29058"/>
    <lineage>
        <taxon>Eukaryota</taxon>
        <taxon>Metazoa</taxon>
        <taxon>Ecdysozoa</taxon>
        <taxon>Arthropoda</taxon>
        <taxon>Hexapoda</taxon>
        <taxon>Insecta</taxon>
        <taxon>Pterygota</taxon>
        <taxon>Neoptera</taxon>
        <taxon>Endopterygota</taxon>
        <taxon>Lepidoptera</taxon>
        <taxon>Glossata</taxon>
        <taxon>Ditrysia</taxon>
        <taxon>Noctuoidea</taxon>
        <taxon>Noctuidae</taxon>
        <taxon>Heliothinae</taxon>
        <taxon>Helicoverpa</taxon>
    </lineage>
</organism>